<reference evidence="2" key="1">
    <citation type="submission" date="2020-06" db="EMBL/GenBank/DDBJ databases">
        <title>Draft genome of Bugula neritina, a colonial animal packing powerful symbionts and potential medicines.</title>
        <authorList>
            <person name="Rayko M."/>
        </authorList>
    </citation>
    <scope>NUCLEOTIDE SEQUENCE [LARGE SCALE GENOMIC DNA]</scope>
    <source>
        <strain evidence="2">Kwan_BN1</strain>
    </source>
</reference>
<dbReference type="OrthoDB" id="2161104at2759"/>
<feature type="compositionally biased region" description="Basic and acidic residues" evidence="1">
    <location>
        <begin position="22"/>
        <end position="38"/>
    </location>
</feature>
<evidence type="ECO:0000313" key="3">
    <source>
        <dbReference type="Proteomes" id="UP000593567"/>
    </source>
</evidence>
<sequence length="514" mass="57365">MSTPTSGVRERPQSLPGGRFKGGNDRNHIHNDYDHDGVSVKTLPNSHSSQSVQAHARKVQSSICREDQLKSKNSSTKVAVVTNTSSSSSSSKSSPNSVSTNSRSKDSTNASTTVAGGNTNLDETFGTGGNVGTSSGASAKSSLIKSDRLGKQDRFNGAKGDKKQSSYYEKLEKDANDGVEVRTHHHSHSYNGRDHGKGVHKSYNREFSGSPSVRSKTSDRSSYPASKASHPHLRSSNRVFTSEKYRNTNQPRNEFSVDYFRRSITEQVLCRILSNVAREDPNHQAIKQLTNYLNDPANSRSIVRSSQNLWDYLSELYSIQGRERKDAKNSLAICLSKAGQVCMKAGNPRYADNQFYKWLFTTYEDSDSGTKCWLMNALLCTLNSSDFTTLTYRAQYIVGEIQRNLDHVAAASEMFSLLKVTLHLAENHYLVFKEAFMDIYDILIGWSIDTDQSEETNKQIREVIVGLHRYWIEDIANAKDLTSNFLDDIDSHARATKVEADAQLHVAKMCLLIR</sequence>
<proteinExistence type="predicted"/>
<protein>
    <submittedName>
        <fullName evidence="2">Uncharacterized protein</fullName>
    </submittedName>
</protein>
<gene>
    <name evidence="2" type="ORF">EB796_001141</name>
</gene>
<feature type="compositionally biased region" description="Polar residues" evidence="1">
    <location>
        <begin position="42"/>
        <end position="63"/>
    </location>
</feature>
<organism evidence="2 3">
    <name type="scientific">Bugula neritina</name>
    <name type="common">Brown bryozoan</name>
    <name type="synonym">Sertularia neritina</name>
    <dbReference type="NCBI Taxonomy" id="10212"/>
    <lineage>
        <taxon>Eukaryota</taxon>
        <taxon>Metazoa</taxon>
        <taxon>Spiralia</taxon>
        <taxon>Lophotrochozoa</taxon>
        <taxon>Bryozoa</taxon>
        <taxon>Gymnolaemata</taxon>
        <taxon>Cheilostomatida</taxon>
        <taxon>Flustrina</taxon>
        <taxon>Buguloidea</taxon>
        <taxon>Bugulidae</taxon>
        <taxon>Bugula</taxon>
    </lineage>
</organism>
<feature type="region of interest" description="Disordered" evidence="1">
    <location>
        <begin position="1"/>
        <end position="235"/>
    </location>
</feature>
<dbReference type="Proteomes" id="UP000593567">
    <property type="component" value="Unassembled WGS sequence"/>
</dbReference>
<accession>A0A7J7KQV6</accession>
<keyword evidence="3" id="KW-1185">Reference proteome</keyword>
<feature type="compositionally biased region" description="Basic and acidic residues" evidence="1">
    <location>
        <begin position="145"/>
        <end position="182"/>
    </location>
</feature>
<evidence type="ECO:0000256" key="1">
    <source>
        <dbReference type="SAM" id="MobiDB-lite"/>
    </source>
</evidence>
<feature type="compositionally biased region" description="Polar residues" evidence="1">
    <location>
        <begin position="132"/>
        <end position="144"/>
    </location>
</feature>
<feature type="compositionally biased region" description="Polar residues" evidence="1">
    <location>
        <begin position="107"/>
        <end position="122"/>
    </location>
</feature>
<feature type="compositionally biased region" description="Polar residues" evidence="1">
    <location>
        <begin position="205"/>
        <end position="224"/>
    </location>
</feature>
<feature type="compositionally biased region" description="Low complexity" evidence="1">
    <location>
        <begin position="73"/>
        <end position="102"/>
    </location>
</feature>
<name>A0A7J7KQV6_BUGNE</name>
<comment type="caution">
    <text evidence="2">The sequence shown here is derived from an EMBL/GenBank/DDBJ whole genome shotgun (WGS) entry which is preliminary data.</text>
</comment>
<dbReference type="EMBL" id="VXIV02000133">
    <property type="protein sequence ID" value="KAF6040547.1"/>
    <property type="molecule type" value="Genomic_DNA"/>
</dbReference>
<dbReference type="AlphaFoldDB" id="A0A7J7KQV6"/>
<evidence type="ECO:0000313" key="2">
    <source>
        <dbReference type="EMBL" id="KAF6040547.1"/>
    </source>
</evidence>